<dbReference type="InterPro" id="IPR050641">
    <property type="entry name" value="RIFMO-like"/>
</dbReference>
<accession>A0ABS7QUR2</accession>
<evidence type="ECO:0000313" key="5">
    <source>
        <dbReference type="EMBL" id="MBY8885524.1"/>
    </source>
</evidence>
<dbReference type="InterPro" id="IPR002938">
    <property type="entry name" value="FAD-bd"/>
</dbReference>
<name>A0ABS7QUR2_9ACTN</name>
<keyword evidence="2" id="KW-0285">Flavoprotein</keyword>
<dbReference type="SUPFAM" id="SSF51905">
    <property type="entry name" value="FAD/NAD(P)-binding domain"/>
    <property type="match status" value="1"/>
</dbReference>
<evidence type="ECO:0000256" key="1">
    <source>
        <dbReference type="ARBA" id="ARBA00001974"/>
    </source>
</evidence>
<comment type="cofactor">
    <cofactor evidence="1">
        <name>FAD</name>
        <dbReference type="ChEBI" id="CHEBI:57692"/>
    </cofactor>
</comment>
<organism evidence="5 6">
    <name type="scientific">Streptantibioticus parmotrematis</name>
    <dbReference type="NCBI Taxonomy" id="2873249"/>
    <lineage>
        <taxon>Bacteria</taxon>
        <taxon>Bacillati</taxon>
        <taxon>Actinomycetota</taxon>
        <taxon>Actinomycetes</taxon>
        <taxon>Kitasatosporales</taxon>
        <taxon>Streptomycetaceae</taxon>
        <taxon>Streptantibioticus</taxon>
    </lineage>
</organism>
<dbReference type="PANTHER" id="PTHR43004">
    <property type="entry name" value="TRK SYSTEM POTASSIUM UPTAKE PROTEIN"/>
    <property type="match status" value="1"/>
</dbReference>
<dbReference type="Gene3D" id="3.50.50.60">
    <property type="entry name" value="FAD/NAD(P)-binding domain"/>
    <property type="match status" value="1"/>
</dbReference>
<keyword evidence="5" id="KW-0560">Oxidoreductase</keyword>
<dbReference type="Pfam" id="PF21274">
    <property type="entry name" value="Rng_hyd_C"/>
    <property type="match status" value="1"/>
</dbReference>
<dbReference type="EMBL" id="JAINVZ010000006">
    <property type="protein sequence ID" value="MBY8885524.1"/>
    <property type="molecule type" value="Genomic_DNA"/>
</dbReference>
<sequence>MTSLGEQHGNTGELAVAIAGGGPVGLAVAAFLDAAGVPVEVFERATVPSEHSKATVMHPRTLETLEVLTTPSGGRFSEELLARGRTASRTHFALLPSLLDYAGLDTPYPFVLLIPQARTERLLEAHLRERGVPVRRGCEVTGFEQHEDGVRVRLGDGTVREVAHLVGADGAHSVVRRLAEVDFPGSPPSALGFGADVELDRPPEGISHQWFAATGSVSVIPLPDGGYRVFGTEAADTRLDPETIRERRAQPLTPEGLRAAMRRVVGHDFGLRSVSWLTRSTDVTRHASRYRVGRVHLAGDAAHVHLPAGGQGLNVGLQDAANLAWKLAAEIRGWATPALTHGELGYEHERRRVAERLAANTLAQGALMHDFSPSGAALRELFADLIARGGDTARELTGWLSGLGLDYPQPDGAHPLAGTRAPDLALRPVPGGGPGGSGDDRLLRALRVDRFLLADFTPDGAFADLACERVAVRRALPREGAWASAGAALVRPDGYVAHATAAADPGAMAEALGKWVATAESVSRPTAV</sequence>
<reference evidence="5 6" key="1">
    <citation type="submission" date="2021-08" db="EMBL/GenBank/DDBJ databases">
        <title>Streptomyces sp. PTM05 isolated from lichen.</title>
        <authorList>
            <person name="Somphong A."/>
            <person name="Phongsopitanun W."/>
            <person name="Tanasupawat S."/>
        </authorList>
    </citation>
    <scope>NUCLEOTIDE SEQUENCE [LARGE SCALE GENOMIC DNA]</scope>
    <source>
        <strain evidence="5 6">Ptm05</strain>
    </source>
</reference>
<keyword evidence="5" id="KW-0503">Monooxygenase</keyword>
<feature type="domain" description="FAD-binding" evidence="4">
    <location>
        <begin position="14"/>
        <end position="360"/>
    </location>
</feature>
<dbReference type="Proteomes" id="UP001198565">
    <property type="component" value="Unassembled WGS sequence"/>
</dbReference>
<dbReference type="PRINTS" id="PR00420">
    <property type="entry name" value="RNGMNOXGNASE"/>
</dbReference>
<evidence type="ECO:0000256" key="3">
    <source>
        <dbReference type="ARBA" id="ARBA00022827"/>
    </source>
</evidence>
<keyword evidence="6" id="KW-1185">Reference proteome</keyword>
<dbReference type="PANTHER" id="PTHR43004:SF19">
    <property type="entry name" value="BINDING MONOOXYGENASE, PUTATIVE (JCVI)-RELATED"/>
    <property type="match status" value="1"/>
</dbReference>
<dbReference type="Gene3D" id="3.30.70.2450">
    <property type="match status" value="1"/>
</dbReference>
<dbReference type="Gene3D" id="3.40.30.120">
    <property type="match status" value="1"/>
</dbReference>
<dbReference type="GO" id="GO:0004497">
    <property type="term" value="F:monooxygenase activity"/>
    <property type="evidence" value="ECO:0007669"/>
    <property type="project" value="UniProtKB-KW"/>
</dbReference>
<dbReference type="Pfam" id="PF01494">
    <property type="entry name" value="FAD_binding_3"/>
    <property type="match status" value="1"/>
</dbReference>
<protein>
    <submittedName>
        <fullName evidence="5">FAD-dependent monooxygenase</fullName>
    </submittedName>
</protein>
<gene>
    <name evidence="5" type="ORF">K7472_11775</name>
</gene>
<evidence type="ECO:0000256" key="2">
    <source>
        <dbReference type="ARBA" id="ARBA00022630"/>
    </source>
</evidence>
<comment type="caution">
    <text evidence="5">The sequence shown here is derived from an EMBL/GenBank/DDBJ whole genome shotgun (WGS) entry which is preliminary data.</text>
</comment>
<evidence type="ECO:0000313" key="6">
    <source>
        <dbReference type="Proteomes" id="UP001198565"/>
    </source>
</evidence>
<keyword evidence="3" id="KW-0274">FAD</keyword>
<dbReference type="InterPro" id="IPR036188">
    <property type="entry name" value="FAD/NAD-bd_sf"/>
</dbReference>
<proteinExistence type="predicted"/>
<dbReference type="RefSeq" id="WP_222976973.1">
    <property type="nucleotide sequence ID" value="NZ_JAINVZ010000006.1"/>
</dbReference>
<evidence type="ECO:0000259" key="4">
    <source>
        <dbReference type="Pfam" id="PF01494"/>
    </source>
</evidence>